<proteinExistence type="predicted"/>
<dbReference type="AlphaFoldDB" id="A0A8H3KZR7"/>
<reference evidence="1" key="1">
    <citation type="submission" date="2019-10" db="EMBL/GenBank/DDBJ databases">
        <title>Conservation and host-specific expression of non-tandemly repeated heterogenous ribosome RNA gene in arbuscular mycorrhizal fungi.</title>
        <authorList>
            <person name="Maeda T."/>
            <person name="Kobayashi Y."/>
            <person name="Nakagawa T."/>
            <person name="Ezawa T."/>
            <person name="Yamaguchi K."/>
            <person name="Bino T."/>
            <person name="Nishimoto Y."/>
            <person name="Shigenobu S."/>
            <person name="Kawaguchi M."/>
        </authorList>
    </citation>
    <scope>NUCLEOTIDE SEQUENCE</scope>
    <source>
        <strain evidence="1">HR1</strain>
    </source>
</reference>
<gene>
    <name evidence="1" type="ORF">RCL2_000426000</name>
</gene>
<comment type="caution">
    <text evidence="1">The sequence shown here is derived from an EMBL/GenBank/DDBJ whole genome shotgun (WGS) entry which is preliminary data.</text>
</comment>
<accession>A0A8H3KZR7</accession>
<organism evidence="1 2">
    <name type="scientific">Rhizophagus clarus</name>
    <dbReference type="NCBI Taxonomy" id="94130"/>
    <lineage>
        <taxon>Eukaryota</taxon>
        <taxon>Fungi</taxon>
        <taxon>Fungi incertae sedis</taxon>
        <taxon>Mucoromycota</taxon>
        <taxon>Glomeromycotina</taxon>
        <taxon>Glomeromycetes</taxon>
        <taxon>Glomerales</taxon>
        <taxon>Glomeraceae</taxon>
        <taxon>Rhizophagus</taxon>
    </lineage>
</organism>
<sequence length="117" mass="13734">MGTLTDSKPYLTVILRNYINQNTESVRRDNRDRKLLLSHKFPLFPNVKNVKEGHHITYDNKDIEFVEVQQTLPRKIKTKMSDKVETQKHLINQDLTNGIIILNCFIPGEEVIFRVDI</sequence>
<evidence type="ECO:0000313" key="2">
    <source>
        <dbReference type="Proteomes" id="UP000615446"/>
    </source>
</evidence>
<dbReference type="Proteomes" id="UP000615446">
    <property type="component" value="Unassembled WGS sequence"/>
</dbReference>
<dbReference type="EMBL" id="BLAL01000027">
    <property type="protein sequence ID" value="GES76873.1"/>
    <property type="molecule type" value="Genomic_DNA"/>
</dbReference>
<protein>
    <submittedName>
        <fullName evidence="1">Uncharacterized protein</fullName>
    </submittedName>
</protein>
<evidence type="ECO:0000313" key="1">
    <source>
        <dbReference type="EMBL" id="GES76873.1"/>
    </source>
</evidence>
<name>A0A8H3KZR7_9GLOM</name>